<dbReference type="EMBL" id="MNCJ02000328">
    <property type="protein sequence ID" value="KAF5774382.1"/>
    <property type="molecule type" value="Genomic_DNA"/>
</dbReference>
<comment type="caution">
    <text evidence="1">The sequence shown here is derived from an EMBL/GenBank/DDBJ whole genome shotgun (WGS) entry which is preliminary data.</text>
</comment>
<sequence>MLIKEDIDENTAVYIDAGMNGDGLSYRVEKNGGLVNAATGQKSDILIEVPNANGGTRSDDAQAVKRMKIQEIEDDDEMDELLKSKNSWSQKAFC</sequence>
<name>A0A9K3EJ28_HELAN</name>
<evidence type="ECO:0000313" key="1">
    <source>
        <dbReference type="EMBL" id="KAF5774382.1"/>
    </source>
</evidence>
<dbReference type="Proteomes" id="UP000215914">
    <property type="component" value="Unassembled WGS sequence"/>
</dbReference>
<reference evidence="1" key="2">
    <citation type="submission" date="2020-06" db="EMBL/GenBank/DDBJ databases">
        <title>Helianthus annuus Genome sequencing and assembly Release 2.</title>
        <authorList>
            <person name="Gouzy J."/>
            <person name="Langlade N."/>
            <person name="Munos S."/>
        </authorList>
    </citation>
    <scope>NUCLEOTIDE SEQUENCE</scope>
    <source>
        <tissue evidence="1">Leaves</tissue>
    </source>
</reference>
<dbReference type="Gramene" id="mRNA:HanXRQr2_Chr13g0599701">
    <property type="protein sequence ID" value="CDS:HanXRQr2_Chr13g0599701.1"/>
    <property type="gene ID" value="HanXRQr2_Chr13g0599701"/>
</dbReference>
<evidence type="ECO:0000313" key="2">
    <source>
        <dbReference type="Proteomes" id="UP000215914"/>
    </source>
</evidence>
<dbReference type="AlphaFoldDB" id="A0A9K3EJ28"/>
<organism evidence="1 2">
    <name type="scientific">Helianthus annuus</name>
    <name type="common">Common sunflower</name>
    <dbReference type="NCBI Taxonomy" id="4232"/>
    <lineage>
        <taxon>Eukaryota</taxon>
        <taxon>Viridiplantae</taxon>
        <taxon>Streptophyta</taxon>
        <taxon>Embryophyta</taxon>
        <taxon>Tracheophyta</taxon>
        <taxon>Spermatophyta</taxon>
        <taxon>Magnoliopsida</taxon>
        <taxon>eudicotyledons</taxon>
        <taxon>Gunneridae</taxon>
        <taxon>Pentapetalae</taxon>
        <taxon>asterids</taxon>
        <taxon>campanulids</taxon>
        <taxon>Asterales</taxon>
        <taxon>Asteraceae</taxon>
        <taxon>Asteroideae</taxon>
        <taxon>Heliantheae alliance</taxon>
        <taxon>Heliantheae</taxon>
        <taxon>Helianthus</taxon>
    </lineage>
</organism>
<proteinExistence type="predicted"/>
<reference evidence="1" key="1">
    <citation type="journal article" date="2017" name="Nature">
        <title>The sunflower genome provides insights into oil metabolism, flowering and Asterid evolution.</title>
        <authorList>
            <person name="Badouin H."/>
            <person name="Gouzy J."/>
            <person name="Grassa C.J."/>
            <person name="Murat F."/>
            <person name="Staton S.E."/>
            <person name="Cottret L."/>
            <person name="Lelandais-Briere C."/>
            <person name="Owens G.L."/>
            <person name="Carrere S."/>
            <person name="Mayjonade B."/>
            <person name="Legrand L."/>
            <person name="Gill N."/>
            <person name="Kane N.C."/>
            <person name="Bowers J.E."/>
            <person name="Hubner S."/>
            <person name="Bellec A."/>
            <person name="Berard A."/>
            <person name="Berges H."/>
            <person name="Blanchet N."/>
            <person name="Boniface M.C."/>
            <person name="Brunel D."/>
            <person name="Catrice O."/>
            <person name="Chaidir N."/>
            <person name="Claudel C."/>
            <person name="Donnadieu C."/>
            <person name="Faraut T."/>
            <person name="Fievet G."/>
            <person name="Helmstetter N."/>
            <person name="King M."/>
            <person name="Knapp S.J."/>
            <person name="Lai Z."/>
            <person name="Le Paslier M.C."/>
            <person name="Lippi Y."/>
            <person name="Lorenzon L."/>
            <person name="Mandel J.R."/>
            <person name="Marage G."/>
            <person name="Marchand G."/>
            <person name="Marquand E."/>
            <person name="Bret-Mestries E."/>
            <person name="Morien E."/>
            <person name="Nambeesan S."/>
            <person name="Nguyen T."/>
            <person name="Pegot-Espagnet P."/>
            <person name="Pouilly N."/>
            <person name="Raftis F."/>
            <person name="Sallet E."/>
            <person name="Schiex T."/>
            <person name="Thomas J."/>
            <person name="Vandecasteele C."/>
            <person name="Vares D."/>
            <person name="Vear F."/>
            <person name="Vautrin S."/>
            <person name="Crespi M."/>
            <person name="Mangin B."/>
            <person name="Burke J.M."/>
            <person name="Salse J."/>
            <person name="Munos S."/>
            <person name="Vincourt P."/>
            <person name="Rieseberg L.H."/>
            <person name="Langlade N.B."/>
        </authorList>
    </citation>
    <scope>NUCLEOTIDE SEQUENCE</scope>
    <source>
        <tissue evidence="1">Leaves</tissue>
    </source>
</reference>
<keyword evidence="2" id="KW-1185">Reference proteome</keyword>
<protein>
    <submittedName>
        <fullName evidence="1">Uncharacterized protein</fullName>
    </submittedName>
</protein>
<gene>
    <name evidence="1" type="ORF">HanXRQr2_Chr13g0599701</name>
</gene>
<accession>A0A9K3EJ28</accession>